<dbReference type="InterPro" id="IPR027410">
    <property type="entry name" value="TCP-1-like_intermed_sf"/>
</dbReference>
<accession>A0AAN9Z166</accession>
<evidence type="ECO:0000256" key="6">
    <source>
        <dbReference type="ARBA" id="ARBA00022840"/>
    </source>
</evidence>
<dbReference type="InterPro" id="IPR053374">
    <property type="entry name" value="TCP-1_chaperonin"/>
</dbReference>
<name>A0AAN9Z166_9ORTH</name>
<dbReference type="AlphaFoldDB" id="A0AAN9Z166"/>
<dbReference type="SUPFAM" id="SSF48592">
    <property type="entry name" value="GroEL equatorial domain-like"/>
    <property type="match status" value="1"/>
</dbReference>
<dbReference type="CDD" id="cd03335">
    <property type="entry name" value="TCP1_alpha"/>
    <property type="match status" value="1"/>
</dbReference>
<evidence type="ECO:0000256" key="8">
    <source>
        <dbReference type="ARBA" id="ARBA00030049"/>
    </source>
</evidence>
<dbReference type="InterPro" id="IPR012715">
    <property type="entry name" value="Chap_CCT_alpha"/>
</dbReference>
<dbReference type="Pfam" id="PF00118">
    <property type="entry name" value="Cpn60_TCP1"/>
    <property type="match status" value="1"/>
</dbReference>
<dbReference type="GO" id="GO:0140662">
    <property type="term" value="F:ATP-dependent protein folding chaperone"/>
    <property type="evidence" value="ECO:0007669"/>
    <property type="project" value="InterPro"/>
</dbReference>
<comment type="similarity">
    <text evidence="2 9">Belongs to the TCP-1 chaperonin family.</text>
</comment>
<dbReference type="InterPro" id="IPR002194">
    <property type="entry name" value="Chaperonin_TCP-1_CS"/>
</dbReference>
<evidence type="ECO:0000256" key="2">
    <source>
        <dbReference type="ARBA" id="ARBA00008020"/>
    </source>
</evidence>
<evidence type="ECO:0000256" key="3">
    <source>
        <dbReference type="ARBA" id="ARBA00014424"/>
    </source>
</evidence>
<evidence type="ECO:0000256" key="4">
    <source>
        <dbReference type="ARBA" id="ARBA00022490"/>
    </source>
</evidence>
<gene>
    <name evidence="10" type="ORF">R5R35_013816</name>
</gene>
<dbReference type="NCBIfam" id="NF041083">
    <property type="entry name" value="thermosome_beta"/>
    <property type="match status" value="1"/>
</dbReference>
<keyword evidence="7 9" id="KW-0143">Chaperone</keyword>
<evidence type="ECO:0000256" key="7">
    <source>
        <dbReference type="ARBA" id="ARBA00023186"/>
    </source>
</evidence>
<dbReference type="FunFam" id="3.50.7.10:FF:000009">
    <property type="entry name" value="T-complex protein 1 subunit alpha"/>
    <property type="match status" value="1"/>
</dbReference>
<sequence length="556" mass="59667">MSTVASPLSVAGSRSSGAPVRTQNVMAACSIANIVKSSLGPVGLDKMLVDDIGDVTVTNDGATILRLLEVEHPAARVLVELAQLQDEEVGDGTTSVVIIAAELLKSADELVKQKIHPTSIISGYRLACKEACKYIQEHLTISIEELGRECLVNAAKTSMSSKLIGADADFFSNMVVDAAQAVKVSDGKGGFLYPIKAVNILKAHGRSARESLLIPGYALNCTVASQAMPKKIINAKVACLDFSLQKTKMKLGVQILVTDPEKLDGIRQREIDITKEKIHKILASGANVILCSGGIDDLCLKYFVEAGAMAVRRVKKADLKRIAKATGAAYVTSLSNLEGEESFDTSFVGEAAEIVQDTVCDDELILIKGPKARTASSIVLRGPNDFYCDEMERSVHDALCVVKRVLESKSVVAGGGAVEAALSIYLENFATSLSSREQLAIAEFAHSLLVIPKTLAVNAAQDATDLVSKLRAYHNSSQTKVEHAQLKWVGLDLYEGTVCDNRKAGVLEPAISKIKSLKFATEAAITILRIDDMIRLDPERKDGKSYKNAYESGELD</sequence>
<proteinExistence type="inferred from homology"/>
<dbReference type="GO" id="GO:0051082">
    <property type="term" value="F:unfolded protein binding"/>
    <property type="evidence" value="ECO:0007669"/>
    <property type="project" value="InterPro"/>
</dbReference>
<keyword evidence="11" id="KW-1185">Reference proteome</keyword>
<dbReference type="EMBL" id="JAZDUA010000455">
    <property type="protein sequence ID" value="KAK7792323.1"/>
    <property type="molecule type" value="Genomic_DNA"/>
</dbReference>
<dbReference type="Proteomes" id="UP001378592">
    <property type="component" value="Unassembled WGS sequence"/>
</dbReference>
<keyword evidence="5 9" id="KW-0547">Nucleotide-binding</keyword>
<reference evidence="10 11" key="1">
    <citation type="submission" date="2024-03" db="EMBL/GenBank/DDBJ databases">
        <title>The genome assembly and annotation of the cricket Gryllus longicercus Weissman &amp; Gray.</title>
        <authorList>
            <person name="Szrajer S."/>
            <person name="Gray D."/>
            <person name="Ylla G."/>
        </authorList>
    </citation>
    <scope>NUCLEOTIDE SEQUENCE [LARGE SCALE GENOMIC DNA]</scope>
    <source>
        <strain evidence="10">DAG 2021-001</strain>
        <tissue evidence="10">Whole body minus gut</tissue>
    </source>
</reference>
<dbReference type="Gene3D" id="1.10.560.10">
    <property type="entry name" value="GroEL-like equatorial domain"/>
    <property type="match status" value="1"/>
</dbReference>
<comment type="caution">
    <text evidence="10">The sequence shown here is derived from an EMBL/GenBank/DDBJ whole genome shotgun (WGS) entry which is preliminary data.</text>
</comment>
<dbReference type="Gene3D" id="3.30.260.10">
    <property type="entry name" value="TCP-1-like chaperonin intermediate domain"/>
    <property type="match status" value="1"/>
</dbReference>
<dbReference type="PROSITE" id="PS00750">
    <property type="entry name" value="TCP1_1"/>
    <property type="match status" value="1"/>
</dbReference>
<dbReference type="SUPFAM" id="SSF52029">
    <property type="entry name" value="GroEL apical domain-like"/>
    <property type="match status" value="1"/>
</dbReference>
<dbReference type="GO" id="GO:0005524">
    <property type="term" value="F:ATP binding"/>
    <property type="evidence" value="ECO:0007669"/>
    <property type="project" value="UniProtKB-KW"/>
</dbReference>
<organism evidence="10 11">
    <name type="scientific">Gryllus longicercus</name>
    <dbReference type="NCBI Taxonomy" id="2509291"/>
    <lineage>
        <taxon>Eukaryota</taxon>
        <taxon>Metazoa</taxon>
        <taxon>Ecdysozoa</taxon>
        <taxon>Arthropoda</taxon>
        <taxon>Hexapoda</taxon>
        <taxon>Insecta</taxon>
        <taxon>Pterygota</taxon>
        <taxon>Neoptera</taxon>
        <taxon>Polyneoptera</taxon>
        <taxon>Orthoptera</taxon>
        <taxon>Ensifera</taxon>
        <taxon>Gryllidea</taxon>
        <taxon>Grylloidea</taxon>
        <taxon>Gryllidae</taxon>
        <taxon>Gryllinae</taxon>
        <taxon>Gryllus</taxon>
    </lineage>
</organism>
<dbReference type="FunFam" id="1.10.560.10:FF:000070">
    <property type="entry name" value="Uncharacterized protein"/>
    <property type="match status" value="1"/>
</dbReference>
<dbReference type="GO" id="GO:0016887">
    <property type="term" value="F:ATP hydrolysis activity"/>
    <property type="evidence" value="ECO:0007669"/>
    <property type="project" value="InterPro"/>
</dbReference>
<evidence type="ECO:0000313" key="11">
    <source>
        <dbReference type="Proteomes" id="UP001378592"/>
    </source>
</evidence>
<dbReference type="InterPro" id="IPR002423">
    <property type="entry name" value="Cpn60/GroEL/TCP-1"/>
</dbReference>
<keyword evidence="4" id="KW-0963">Cytoplasm</keyword>
<dbReference type="GO" id="GO:0005737">
    <property type="term" value="C:cytoplasm"/>
    <property type="evidence" value="ECO:0007669"/>
    <property type="project" value="UniProtKB-SubCell"/>
</dbReference>
<dbReference type="InterPro" id="IPR027413">
    <property type="entry name" value="GROEL-like_equatorial_sf"/>
</dbReference>
<dbReference type="PROSITE" id="PS00751">
    <property type="entry name" value="TCP1_2"/>
    <property type="match status" value="1"/>
</dbReference>
<comment type="subcellular location">
    <subcellularLocation>
        <location evidence="1">Cytoplasm</location>
    </subcellularLocation>
</comment>
<evidence type="ECO:0000313" key="10">
    <source>
        <dbReference type="EMBL" id="KAK7792323.1"/>
    </source>
</evidence>
<dbReference type="InterPro" id="IPR017998">
    <property type="entry name" value="Chaperone_TCP-1"/>
</dbReference>
<dbReference type="Gene3D" id="3.50.7.10">
    <property type="entry name" value="GroEL"/>
    <property type="match status" value="1"/>
</dbReference>
<dbReference type="SUPFAM" id="SSF54849">
    <property type="entry name" value="GroEL-intermediate domain like"/>
    <property type="match status" value="1"/>
</dbReference>
<dbReference type="InterPro" id="IPR027409">
    <property type="entry name" value="GroEL-like_apical_dom_sf"/>
</dbReference>
<evidence type="ECO:0000256" key="5">
    <source>
        <dbReference type="ARBA" id="ARBA00022741"/>
    </source>
</evidence>
<keyword evidence="6 9" id="KW-0067">ATP-binding</keyword>
<dbReference type="NCBIfam" id="TIGR02340">
    <property type="entry name" value="chap_CCT_alpha"/>
    <property type="match status" value="1"/>
</dbReference>
<dbReference type="InterPro" id="IPR054827">
    <property type="entry name" value="thermosome_alpha"/>
</dbReference>
<dbReference type="PROSITE" id="PS00995">
    <property type="entry name" value="TCP1_3"/>
    <property type="match status" value="1"/>
</dbReference>
<evidence type="ECO:0000256" key="9">
    <source>
        <dbReference type="RuleBase" id="RU004187"/>
    </source>
</evidence>
<dbReference type="PANTHER" id="PTHR11353">
    <property type="entry name" value="CHAPERONIN"/>
    <property type="match status" value="1"/>
</dbReference>
<dbReference type="PRINTS" id="PR00304">
    <property type="entry name" value="TCOMPLEXTCP1"/>
</dbReference>
<evidence type="ECO:0000256" key="1">
    <source>
        <dbReference type="ARBA" id="ARBA00004496"/>
    </source>
</evidence>
<protein>
    <recommendedName>
        <fullName evidence="3">T-complex protein 1 subunit alpha</fullName>
    </recommendedName>
    <alternativeName>
        <fullName evidence="8">CCT-alpha</fullName>
    </alternativeName>
</protein>
<dbReference type="NCBIfam" id="NF041082">
    <property type="entry name" value="thermosome_alpha"/>
    <property type="match status" value="1"/>
</dbReference>